<dbReference type="PRINTS" id="PR00070">
    <property type="entry name" value="DHFR"/>
</dbReference>
<evidence type="ECO:0000256" key="6">
    <source>
        <dbReference type="ARBA" id="ARBA00023002"/>
    </source>
</evidence>
<reference evidence="9 10" key="1">
    <citation type="submission" date="2023-10" db="EMBL/GenBank/DDBJ databases">
        <title>179-bfca-hs.</title>
        <authorList>
            <person name="Miliotis G."/>
            <person name="Sengupta P."/>
            <person name="Hameed A."/>
            <person name="Chuvochina M."/>
            <person name="Mcdonagh F."/>
            <person name="Simpson A.C."/>
            <person name="Singh N.K."/>
            <person name="Rekha P.D."/>
            <person name="Raman K."/>
            <person name="Hugenholtz P."/>
            <person name="Venkateswaran K."/>
        </authorList>
    </citation>
    <scope>NUCLEOTIDE SEQUENCE [LARGE SCALE GENOMIC DNA]</scope>
    <source>
        <strain evidence="9 10">179-BFC-A-HS</strain>
    </source>
</reference>
<evidence type="ECO:0000256" key="4">
    <source>
        <dbReference type="ARBA" id="ARBA00022563"/>
    </source>
</evidence>
<keyword evidence="5" id="KW-0521">NADP</keyword>
<organism evidence="9 10">
    <name type="scientific">Tigheibacillus jepli</name>
    <dbReference type="NCBI Taxonomy" id="3035914"/>
    <lineage>
        <taxon>Bacteria</taxon>
        <taxon>Bacillati</taxon>
        <taxon>Bacillota</taxon>
        <taxon>Bacilli</taxon>
        <taxon>Bacillales</taxon>
        <taxon>Bacillaceae</taxon>
        <taxon>Tigheibacillus</taxon>
    </lineage>
</organism>
<dbReference type="Proteomes" id="UP001228376">
    <property type="component" value="Unassembled WGS sequence"/>
</dbReference>
<dbReference type="PANTHER" id="PTHR48069">
    <property type="entry name" value="DIHYDROFOLATE REDUCTASE"/>
    <property type="match status" value="1"/>
</dbReference>
<dbReference type="InterPro" id="IPR001796">
    <property type="entry name" value="DHFR_dom"/>
</dbReference>
<evidence type="ECO:0000256" key="2">
    <source>
        <dbReference type="ARBA" id="ARBA00009539"/>
    </source>
</evidence>
<evidence type="ECO:0000256" key="3">
    <source>
        <dbReference type="ARBA" id="ARBA00012856"/>
    </source>
</evidence>
<dbReference type="EC" id="1.5.1.3" evidence="3"/>
<accession>A0ABU5CJT3</accession>
<keyword evidence="10" id="KW-1185">Reference proteome</keyword>
<dbReference type="PANTHER" id="PTHR48069:SF3">
    <property type="entry name" value="DIHYDROFOLATE REDUCTASE"/>
    <property type="match status" value="1"/>
</dbReference>
<keyword evidence="4" id="KW-0554">One-carbon metabolism</keyword>
<dbReference type="PIRSF" id="PIRSF000194">
    <property type="entry name" value="DHFR"/>
    <property type="match status" value="1"/>
</dbReference>
<dbReference type="InterPro" id="IPR012259">
    <property type="entry name" value="DHFR"/>
</dbReference>
<comment type="pathway">
    <text evidence="1">Cofactor biosynthesis; tetrahydrofolate biosynthesis; 5,6,7,8-tetrahydrofolate from 7,8-dihydrofolate: step 1/1.</text>
</comment>
<evidence type="ECO:0000256" key="7">
    <source>
        <dbReference type="RuleBase" id="RU004474"/>
    </source>
</evidence>
<dbReference type="Gene3D" id="3.40.430.10">
    <property type="entry name" value="Dihydrofolate Reductase, subunit A"/>
    <property type="match status" value="1"/>
</dbReference>
<comment type="caution">
    <text evidence="9">The sequence shown here is derived from an EMBL/GenBank/DDBJ whole genome shotgun (WGS) entry which is preliminary data.</text>
</comment>
<proteinExistence type="inferred from homology"/>
<dbReference type="EMBL" id="JAROCA020000001">
    <property type="protein sequence ID" value="MDY0405745.1"/>
    <property type="molecule type" value="Genomic_DNA"/>
</dbReference>
<dbReference type="PROSITE" id="PS51330">
    <property type="entry name" value="DHFR_2"/>
    <property type="match status" value="1"/>
</dbReference>
<evidence type="ECO:0000313" key="10">
    <source>
        <dbReference type="Proteomes" id="UP001228376"/>
    </source>
</evidence>
<dbReference type="Pfam" id="PF00186">
    <property type="entry name" value="DHFR_1"/>
    <property type="match status" value="1"/>
</dbReference>
<evidence type="ECO:0000256" key="5">
    <source>
        <dbReference type="ARBA" id="ARBA00022857"/>
    </source>
</evidence>
<gene>
    <name evidence="9" type="ORF">P5G51_010390</name>
</gene>
<dbReference type="InterPro" id="IPR017925">
    <property type="entry name" value="DHFR_CS"/>
</dbReference>
<evidence type="ECO:0000256" key="1">
    <source>
        <dbReference type="ARBA" id="ARBA00004903"/>
    </source>
</evidence>
<dbReference type="SUPFAM" id="SSF53597">
    <property type="entry name" value="Dihydrofolate reductase-like"/>
    <property type="match status" value="1"/>
</dbReference>
<feature type="domain" description="DHFR" evidence="8">
    <location>
        <begin position="1"/>
        <end position="138"/>
    </location>
</feature>
<dbReference type="CDD" id="cd00209">
    <property type="entry name" value="DHFR"/>
    <property type="match status" value="1"/>
</dbReference>
<evidence type="ECO:0000313" key="9">
    <source>
        <dbReference type="EMBL" id="MDY0405745.1"/>
    </source>
</evidence>
<dbReference type="PROSITE" id="PS00075">
    <property type="entry name" value="DHFR_1"/>
    <property type="match status" value="1"/>
</dbReference>
<dbReference type="GO" id="GO:0004146">
    <property type="term" value="F:dihydrofolate reductase activity"/>
    <property type="evidence" value="ECO:0007669"/>
    <property type="project" value="UniProtKB-EC"/>
</dbReference>
<keyword evidence="6 9" id="KW-0560">Oxidoreductase</keyword>
<comment type="similarity">
    <text evidence="2 7">Belongs to the dihydrofolate reductase family.</text>
</comment>
<evidence type="ECO:0000259" key="8">
    <source>
        <dbReference type="PROSITE" id="PS51330"/>
    </source>
</evidence>
<sequence>MISLLLAMDRNHVIGLNGDMPWHLPRDLAFFKKKTTGHTVVMGRKTFESIGKPLPNRKNVVLTSGQADAFPKEVKVMHRLDDLLKANENNPQEEFFVIGGGHVFEQILSYADRMYITFIDEVFDGDTFFLLFPILTGN</sequence>
<name>A0ABU5CJT3_9BACI</name>
<dbReference type="InterPro" id="IPR024072">
    <property type="entry name" value="DHFR-like_dom_sf"/>
</dbReference>
<protein>
    <recommendedName>
        <fullName evidence="3">dihydrofolate reductase</fullName>
        <ecNumber evidence="3">1.5.1.3</ecNumber>
    </recommendedName>
</protein>